<evidence type="ECO:0000313" key="2">
    <source>
        <dbReference type="EMBL" id="EPS94801.1"/>
    </source>
</evidence>
<name>S8DN44_FOMSC</name>
<keyword evidence="3" id="KW-1185">Reference proteome</keyword>
<feature type="compositionally biased region" description="Basic residues" evidence="1">
    <location>
        <begin position="176"/>
        <end position="194"/>
    </location>
</feature>
<proteinExistence type="predicted"/>
<dbReference type="InParanoid" id="S8DN44"/>
<sequence>MLGVGDLCILSPKRNVWDEHAPDFWPAPFIPGPGRKLPTPTQAIATLNPLVAPTPNVVPLPPVEPTAQETADGAAAVRVEATAFVPIGALETTSQNVEGCFNMTPSLKQEQITIAMPLQLSAAGSKVARSGGEATSAGQMAAPSEPAVADTAPVKEAPEFVGGLIGDEGAAAPGYQRRRGKRGGINYRRRRARQRAAGGQE</sequence>
<accession>S8DN44</accession>
<dbReference type="AlphaFoldDB" id="S8DN44"/>
<organism evidence="2 3">
    <name type="scientific">Fomitopsis schrenkii</name>
    <name type="common">Brown rot fungus</name>
    <dbReference type="NCBI Taxonomy" id="2126942"/>
    <lineage>
        <taxon>Eukaryota</taxon>
        <taxon>Fungi</taxon>
        <taxon>Dikarya</taxon>
        <taxon>Basidiomycota</taxon>
        <taxon>Agaricomycotina</taxon>
        <taxon>Agaricomycetes</taxon>
        <taxon>Polyporales</taxon>
        <taxon>Fomitopsis</taxon>
    </lineage>
</organism>
<feature type="region of interest" description="Disordered" evidence="1">
    <location>
        <begin position="130"/>
        <end position="201"/>
    </location>
</feature>
<gene>
    <name evidence="2" type="ORF">FOMPIDRAFT_1019809</name>
</gene>
<reference evidence="2 3" key="1">
    <citation type="journal article" date="2012" name="Science">
        <title>The Paleozoic origin of enzymatic lignin decomposition reconstructed from 31 fungal genomes.</title>
        <authorList>
            <person name="Floudas D."/>
            <person name="Binder M."/>
            <person name="Riley R."/>
            <person name="Barry K."/>
            <person name="Blanchette R.A."/>
            <person name="Henrissat B."/>
            <person name="Martinez A.T."/>
            <person name="Otillar R."/>
            <person name="Spatafora J.W."/>
            <person name="Yadav J.S."/>
            <person name="Aerts A."/>
            <person name="Benoit I."/>
            <person name="Boyd A."/>
            <person name="Carlson A."/>
            <person name="Copeland A."/>
            <person name="Coutinho P.M."/>
            <person name="de Vries R.P."/>
            <person name="Ferreira P."/>
            <person name="Findley K."/>
            <person name="Foster B."/>
            <person name="Gaskell J."/>
            <person name="Glotzer D."/>
            <person name="Gorecki P."/>
            <person name="Heitman J."/>
            <person name="Hesse C."/>
            <person name="Hori C."/>
            <person name="Igarashi K."/>
            <person name="Jurgens J.A."/>
            <person name="Kallen N."/>
            <person name="Kersten P."/>
            <person name="Kohler A."/>
            <person name="Kuees U."/>
            <person name="Kumar T.K.A."/>
            <person name="Kuo A."/>
            <person name="LaButti K."/>
            <person name="Larrondo L.F."/>
            <person name="Lindquist E."/>
            <person name="Ling A."/>
            <person name="Lombard V."/>
            <person name="Lucas S."/>
            <person name="Lundell T."/>
            <person name="Martin R."/>
            <person name="McLaughlin D.J."/>
            <person name="Morgenstern I."/>
            <person name="Morin E."/>
            <person name="Murat C."/>
            <person name="Nagy L.G."/>
            <person name="Nolan M."/>
            <person name="Ohm R.A."/>
            <person name="Patyshakuliyeva A."/>
            <person name="Rokas A."/>
            <person name="Ruiz-Duenas F.J."/>
            <person name="Sabat G."/>
            <person name="Salamov A."/>
            <person name="Samejima M."/>
            <person name="Schmutz J."/>
            <person name="Slot J.C."/>
            <person name="St John F."/>
            <person name="Stenlid J."/>
            <person name="Sun H."/>
            <person name="Sun S."/>
            <person name="Syed K."/>
            <person name="Tsang A."/>
            <person name="Wiebenga A."/>
            <person name="Young D."/>
            <person name="Pisabarro A."/>
            <person name="Eastwood D.C."/>
            <person name="Martin F."/>
            <person name="Cullen D."/>
            <person name="Grigoriev I.V."/>
            <person name="Hibbett D.S."/>
        </authorList>
    </citation>
    <scope>NUCLEOTIDE SEQUENCE</scope>
    <source>
        <strain evidence="3">FP-58527</strain>
    </source>
</reference>
<protein>
    <submittedName>
        <fullName evidence="2">Uncharacterized protein</fullName>
    </submittedName>
</protein>
<evidence type="ECO:0000313" key="3">
    <source>
        <dbReference type="Proteomes" id="UP000015241"/>
    </source>
</evidence>
<evidence type="ECO:0000256" key="1">
    <source>
        <dbReference type="SAM" id="MobiDB-lite"/>
    </source>
</evidence>
<dbReference type="HOGENOM" id="CLU_1360430_0_0_1"/>
<dbReference type="Proteomes" id="UP000015241">
    <property type="component" value="Unassembled WGS sequence"/>
</dbReference>
<dbReference type="EMBL" id="KE504222">
    <property type="protein sequence ID" value="EPS94801.1"/>
    <property type="molecule type" value="Genomic_DNA"/>
</dbReference>